<dbReference type="RefSeq" id="WP_308449289.1">
    <property type="nucleotide sequence ID" value="NZ_JAJEQC010000006.1"/>
</dbReference>
<evidence type="ECO:0000313" key="3">
    <source>
        <dbReference type="Proteomes" id="UP001199424"/>
    </source>
</evidence>
<dbReference type="InterPro" id="IPR051454">
    <property type="entry name" value="RNA/ubiquinone_mod_enzymes"/>
</dbReference>
<accession>A0AAE3DH46</accession>
<proteinExistence type="predicted"/>
<dbReference type="InterPro" id="IPR001539">
    <property type="entry name" value="Peptidase_U32"/>
</dbReference>
<dbReference type="EMBL" id="JAJEQC010000006">
    <property type="protein sequence ID" value="MCC2136940.1"/>
    <property type="molecule type" value="Genomic_DNA"/>
</dbReference>
<organism evidence="2 3">
    <name type="scientific">Hominenteromicrobium mulieris</name>
    <dbReference type="NCBI Taxonomy" id="2885357"/>
    <lineage>
        <taxon>Bacteria</taxon>
        <taxon>Bacillati</taxon>
        <taxon>Bacillota</taxon>
        <taxon>Clostridia</taxon>
        <taxon>Eubacteriales</taxon>
        <taxon>Oscillospiraceae</taxon>
        <taxon>Hominenteromicrobium</taxon>
    </lineage>
</organism>
<gene>
    <name evidence="2" type="ORF">LKD31_07900</name>
</gene>
<sequence length="693" mass="75757">MKTKKIEVLAPAGNPAALKAAVFAGADAVYMGGSLFSARASAVNFSREEMREAVLFARERNVRVYVTVNTLLKDDELPEALDFCKFLCSVPVDGILIQDMGLFNILREACPEMPLHASTQMSLHTPGGAALLKELGASRVVLAREMSLKEIEEVSKKTDVELEAFVHGALCMSLSGQCYFSAMLGGRSGNRGRCAQTCRLPFAAPGGTGHDLSLKDMSFINHIETLHNAGVCSAKIEGRMKRPEYVAAAVAACRKAADGESVPENLLEHLNAVFSRSGFTDGYLSAHRGRVMFGTRTKEDVESANSAVFAQLHTLYKNEAQRVPVTFTLSAFAGKNPRVTVSDGENEAVVTAEDCVCETAQKLPVNTERWEQQLRKTGGTPYLCKAVQIDTDEKTALPISVLNGLRREALEKLGEQRREKPAVSFKAIPLDTRTHGESGRPKLRAFFKDCAQVPENISMLEAVILPLDADEATRTRCKNAGISVILALPRALWGIENVVRARMKACKAMGYTHFYCGNLGALALCKELGVSAHGGFSLNVFNTECLRFFEEFGLDDTELSFELTGDEIRGLGGELPRGILLYGRQPLMLTRNCPLANSPKGCLNCKHAGKIRDRKGVEFPVHCTRFEGKTVYSEVFNSVPLVLFDRPVSNVDFGVLRFSVENAVETQAILDAVVRHEKPHSDCTRGLFLRGVL</sequence>
<dbReference type="AlphaFoldDB" id="A0AAE3DH46"/>
<name>A0AAE3DH46_9FIRM</name>
<dbReference type="PANTHER" id="PTHR30217">
    <property type="entry name" value="PEPTIDASE U32 FAMILY"/>
    <property type="match status" value="1"/>
</dbReference>
<evidence type="ECO:0000259" key="1">
    <source>
        <dbReference type="Pfam" id="PF12392"/>
    </source>
</evidence>
<keyword evidence="3" id="KW-1185">Reference proteome</keyword>
<dbReference type="InterPro" id="IPR020988">
    <property type="entry name" value="Pept_U32_collagenase"/>
</dbReference>
<dbReference type="Proteomes" id="UP001199424">
    <property type="component" value="Unassembled WGS sequence"/>
</dbReference>
<dbReference type="Pfam" id="PF12392">
    <property type="entry name" value="DUF3656"/>
    <property type="match status" value="1"/>
</dbReference>
<comment type="caution">
    <text evidence="2">The sequence shown here is derived from an EMBL/GenBank/DDBJ whole genome shotgun (WGS) entry which is preliminary data.</text>
</comment>
<reference evidence="2" key="1">
    <citation type="submission" date="2021-10" db="EMBL/GenBank/DDBJ databases">
        <title>Anaerobic single-cell dispensing facilitates the cultivation of human gut bacteria.</title>
        <authorList>
            <person name="Afrizal A."/>
        </authorList>
    </citation>
    <scope>NUCLEOTIDE SEQUENCE</scope>
    <source>
        <strain evidence="2">CLA-AA-H250</strain>
    </source>
</reference>
<feature type="domain" description="Peptidase U32 collagenase" evidence="1">
    <location>
        <begin position="313"/>
        <end position="417"/>
    </location>
</feature>
<protein>
    <submittedName>
        <fullName evidence="2">U32 family peptidase</fullName>
    </submittedName>
</protein>
<dbReference type="Pfam" id="PF01136">
    <property type="entry name" value="Peptidase_U32"/>
    <property type="match status" value="1"/>
</dbReference>
<dbReference type="PANTHER" id="PTHR30217:SF10">
    <property type="entry name" value="23S RRNA 5-HYDROXYCYTIDINE C2501 SYNTHASE"/>
    <property type="match status" value="1"/>
</dbReference>
<evidence type="ECO:0000313" key="2">
    <source>
        <dbReference type="EMBL" id="MCC2136940.1"/>
    </source>
</evidence>